<comment type="caution">
    <text evidence="2">The sequence shown here is derived from an EMBL/GenBank/DDBJ whole genome shotgun (WGS) entry which is preliminary data.</text>
</comment>
<proteinExistence type="predicted"/>
<dbReference type="GO" id="GO:0004519">
    <property type="term" value="F:endonuclease activity"/>
    <property type="evidence" value="ECO:0007669"/>
    <property type="project" value="InterPro"/>
</dbReference>
<dbReference type="InterPro" id="IPR004860">
    <property type="entry name" value="LAGLIDADG_dom"/>
</dbReference>
<dbReference type="InterPro" id="IPR027434">
    <property type="entry name" value="Homing_endonucl"/>
</dbReference>
<feature type="domain" description="Homing endonuclease LAGLIDADG" evidence="1">
    <location>
        <begin position="7"/>
        <end position="176"/>
    </location>
</feature>
<protein>
    <recommendedName>
        <fullName evidence="1">Homing endonuclease LAGLIDADG domain-containing protein</fullName>
    </recommendedName>
</protein>
<sequence>MDSVIKNIVVGSVLGDGYLTKPSKKGSRLWLKYNDKSLSYLKWLHEKLMPIGVGEIKIKRGYNQHYFLTDSSLEIADLRNSFYSNGKKGIPANIQDILIDPLSLAIWYMDDGCLDYRAKYHCNSTFATFYFSYEDCGRLAETLEVNFGVKARVHECTMRGKMYYRIYILSESMNKFFDIIRKYIQPCMSYKISYSNHQQSR</sequence>
<evidence type="ECO:0000313" key="2">
    <source>
        <dbReference type="EMBL" id="PIP57733.1"/>
    </source>
</evidence>
<name>A0A2H0BJ73_9BACT</name>
<dbReference type="Gene3D" id="3.10.28.10">
    <property type="entry name" value="Homing endonucleases"/>
    <property type="match status" value="2"/>
</dbReference>
<evidence type="ECO:0000259" key="1">
    <source>
        <dbReference type="Pfam" id="PF03161"/>
    </source>
</evidence>
<dbReference type="AlphaFoldDB" id="A0A2H0BJ73"/>
<dbReference type="Pfam" id="PF03161">
    <property type="entry name" value="LAGLIDADG_2"/>
    <property type="match status" value="1"/>
</dbReference>
<reference evidence="2 3" key="1">
    <citation type="submission" date="2017-09" db="EMBL/GenBank/DDBJ databases">
        <title>Depth-based differentiation of microbial function through sediment-hosted aquifers and enrichment of novel symbionts in the deep terrestrial subsurface.</title>
        <authorList>
            <person name="Probst A.J."/>
            <person name="Ladd B."/>
            <person name="Jarett J.K."/>
            <person name="Geller-Mcgrath D.E."/>
            <person name="Sieber C.M."/>
            <person name="Emerson J.B."/>
            <person name="Anantharaman K."/>
            <person name="Thomas B.C."/>
            <person name="Malmstrom R."/>
            <person name="Stieglmeier M."/>
            <person name="Klingl A."/>
            <person name="Woyke T."/>
            <person name="Ryan C.M."/>
            <person name="Banfield J.F."/>
        </authorList>
    </citation>
    <scope>NUCLEOTIDE SEQUENCE [LARGE SCALE GENOMIC DNA]</scope>
    <source>
        <strain evidence="2">CG22_combo_CG10-13_8_21_14_all_39_10</strain>
    </source>
</reference>
<dbReference type="Proteomes" id="UP000229847">
    <property type="component" value="Unassembled WGS sequence"/>
</dbReference>
<dbReference type="SUPFAM" id="SSF55608">
    <property type="entry name" value="Homing endonucleases"/>
    <property type="match status" value="1"/>
</dbReference>
<dbReference type="EMBL" id="PCSW01000046">
    <property type="protein sequence ID" value="PIP57733.1"/>
    <property type="molecule type" value="Genomic_DNA"/>
</dbReference>
<evidence type="ECO:0000313" key="3">
    <source>
        <dbReference type="Proteomes" id="UP000229847"/>
    </source>
</evidence>
<gene>
    <name evidence="2" type="ORF">COX03_01515</name>
</gene>
<accession>A0A2H0BJ73</accession>
<organism evidence="2 3">
    <name type="scientific">Candidatus Woesebacteria bacterium CG22_combo_CG10-13_8_21_14_all_39_10</name>
    <dbReference type="NCBI Taxonomy" id="1975059"/>
    <lineage>
        <taxon>Bacteria</taxon>
        <taxon>Candidatus Woeseibacteriota</taxon>
    </lineage>
</organism>